<dbReference type="AlphaFoldDB" id="A0A212F4U0"/>
<organism evidence="5 6">
    <name type="scientific">Danaus plexippus plexippus</name>
    <dbReference type="NCBI Taxonomy" id="278856"/>
    <lineage>
        <taxon>Eukaryota</taxon>
        <taxon>Metazoa</taxon>
        <taxon>Ecdysozoa</taxon>
        <taxon>Arthropoda</taxon>
        <taxon>Hexapoda</taxon>
        <taxon>Insecta</taxon>
        <taxon>Pterygota</taxon>
        <taxon>Neoptera</taxon>
        <taxon>Endopterygota</taxon>
        <taxon>Lepidoptera</taxon>
        <taxon>Glossata</taxon>
        <taxon>Ditrysia</taxon>
        <taxon>Papilionoidea</taxon>
        <taxon>Nymphalidae</taxon>
        <taxon>Danainae</taxon>
        <taxon>Danaini</taxon>
        <taxon>Danaina</taxon>
        <taxon>Danaus</taxon>
        <taxon>Danaus</taxon>
    </lineage>
</organism>
<dbReference type="InParanoid" id="A0A212F4U0"/>
<dbReference type="InterPro" id="IPR052324">
    <property type="entry name" value="NFATC2-Int_DNA_Repair"/>
</dbReference>
<dbReference type="eggNOG" id="ENOG502S8KP">
    <property type="taxonomic scope" value="Eukaryota"/>
</dbReference>
<dbReference type="CDD" id="cd01763">
    <property type="entry name" value="Ubl_SUMO_like"/>
    <property type="match status" value="1"/>
</dbReference>
<comment type="subcellular location">
    <subcellularLocation>
        <location evidence="1">Nucleus</location>
    </subcellularLocation>
</comment>
<dbReference type="InterPro" id="IPR029071">
    <property type="entry name" value="Ubiquitin-like_domsf"/>
</dbReference>
<dbReference type="PANTHER" id="PTHR47187:SF1">
    <property type="entry name" value="NFATC2-INTERACTING PROTEIN"/>
    <property type="match status" value="1"/>
</dbReference>
<evidence type="ECO:0000313" key="6">
    <source>
        <dbReference type="Proteomes" id="UP000007151"/>
    </source>
</evidence>
<feature type="domain" description="Rad60/SUMO-like" evidence="4">
    <location>
        <begin position="259"/>
        <end position="318"/>
    </location>
</feature>
<dbReference type="EMBL" id="AGBW02010314">
    <property type="protein sequence ID" value="OWR48746.1"/>
    <property type="molecule type" value="Genomic_DNA"/>
</dbReference>
<dbReference type="Proteomes" id="UP000007151">
    <property type="component" value="Unassembled WGS sequence"/>
</dbReference>
<evidence type="ECO:0000313" key="5">
    <source>
        <dbReference type="EMBL" id="OWR48746.1"/>
    </source>
</evidence>
<accession>A0A212F4U0</accession>
<dbReference type="Pfam" id="PF11976">
    <property type="entry name" value="Rad60-SLD"/>
    <property type="match status" value="1"/>
</dbReference>
<feature type="region of interest" description="Disordered" evidence="3">
    <location>
        <begin position="168"/>
        <end position="199"/>
    </location>
</feature>
<reference evidence="5 6" key="1">
    <citation type="journal article" date="2011" name="Cell">
        <title>The monarch butterfly genome yields insights into long-distance migration.</title>
        <authorList>
            <person name="Zhan S."/>
            <person name="Merlin C."/>
            <person name="Boore J.L."/>
            <person name="Reppert S.M."/>
        </authorList>
    </citation>
    <scope>NUCLEOTIDE SEQUENCE [LARGE SCALE GENOMIC DNA]</scope>
    <source>
        <strain evidence="5">F-2</strain>
    </source>
</reference>
<evidence type="ECO:0000256" key="2">
    <source>
        <dbReference type="ARBA" id="ARBA00023242"/>
    </source>
</evidence>
<keyword evidence="2" id="KW-0539">Nucleus</keyword>
<evidence type="ECO:0000256" key="3">
    <source>
        <dbReference type="SAM" id="MobiDB-lite"/>
    </source>
</evidence>
<dbReference type="GO" id="GO:0045944">
    <property type="term" value="P:positive regulation of transcription by RNA polymerase II"/>
    <property type="evidence" value="ECO:0007669"/>
    <property type="project" value="TreeGrafter"/>
</dbReference>
<name>A0A212F4U0_DANPL</name>
<evidence type="ECO:0000256" key="1">
    <source>
        <dbReference type="ARBA" id="ARBA00004123"/>
    </source>
</evidence>
<dbReference type="KEGG" id="dpl:KGM_212530"/>
<dbReference type="InterPro" id="IPR022617">
    <property type="entry name" value="Rad60/SUMO-like_dom"/>
</dbReference>
<keyword evidence="6" id="KW-1185">Reference proteome</keyword>
<dbReference type="SUPFAM" id="SSF54236">
    <property type="entry name" value="Ubiquitin-like"/>
    <property type="match status" value="2"/>
</dbReference>
<gene>
    <name evidence="5" type="ORF">KGM_212530</name>
</gene>
<protein>
    <recommendedName>
        <fullName evidence="4">Rad60/SUMO-like domain-containing protein</fullName>
    </recommendedName>
</protein>
<dbReference type="Gene3D" id="3.10.20.90">
    <property type="entry name" value="Phosphatidylinositol 3-kinase Catalytic Subunit, Chain A, domain 1"/>
    <property type="match status" value="2"/>
</dbReference>
<dbReference type="PANTHER" id="PTHR47187">
    <property type="entry name" value="NFATC2-INTERACTING PROTEIN"/>
    <property type="match status" value="1"/>
</dbReference>
<evidence type="ECO:0000259" key="4">
    <source>
        <dbReference type="Pfam" id="PF11976"/>
    </source>
</evidence>
<dbReference type="GO" id="GO:0005634">
    <property type="term" value="C:nucleus"/>
    <property type="evidence" value="ECO:0007669"/>
    <property type="project" value="UniProtKB-SubCell"/>
</dbReference>
<comment type="caution">
    <text evidence="5">The sequence shown here is derived from an EMBL/GenBank/DDBJ whole genome shotgun (WGS) entry which is preliminary data.</text>
</comment>
<dbReference type="FunCoup" id="A0A212F4U0">
    <property type="interactions" value="43"/>
</dbReference>
<sequence length="410" mass="46899">MSPKPKSDGKKTKKLQNMRDQFFKEFYAKGEVLVDTPEDNIKIVETTKSTCETVDLDDSFSIDDLLAKYTTKEAVKTNKRTKNAVKRKKNVCESDCDDLEYVIPPIKTRRASKKLLKGNETNDSIIIITDDLPQIITDTNNTTKPKRKRKTNAKDSIKLATNKVQQITSGRNRGCNRRKNVSQPDQPAIVPGTTTRSSPRCRTRMNATLRAAPTEEYPTITIGNLAEYPDNSRNVPLFTAKTDEVIDLDDYSDENEELSVKVYWKNHEVHRFNIRRFQKLKNIFEHFSNKENVGQNQLLFTYDDAIIKPDDTPESIGYNIAKFIDGGVVNRTINLNREKPTSKEKGVKIKFQFKNIKKPYEIYVEPDEKLSVAFIKCAEHLEIPLHKVKFQFDGDYITGAESCQNQALGC</sequence>
<dbReference type="STRING" id="278856.A0A212F4U0"/>
<proteinExistence type="predicted"/>